<comment type="subcellular location">
    <subcellularLocation>
        <location evidence="1">Cell outer membrane</location>
    </subcellularLocation>
</comment>
<organism evidence="9 10">
    <name type="scientific">Hymenobacter luteus</name>
    <dbReference type="NCBI Taxonomy" id="1411122"/>
    <lineage>
        <taxon>Bacteria</taxon>
        <taxon>Pseudomonadati</taxon>
        <taxon>Bacteroidota</taxon>
        <taxon>Cytophagia</taxon>
        <taxon>Cytophagales</taxon>
        <taxon>Hymenobacteraceae</taxon>
        <taxon>Hymenobacter</taxon>
    </lineage>
</organism>
<keyword evidence="5" id="KW-0812">Transmembrane</keyword>
<comment type="similarity">
    <text evidence="2">Belongs to the outer membrane factor (OMF) (TC 1.B.17) family.</text>
</comment>
<dbReference type="AlphaFoldDB" id="A0A7W9SZH2"/>
<keyword evidence="3" id="KW-0813">Transport</keyword>
<comment type="caution">
    <text evidence="9">The sequence shown here is derived from an EMBL/GenBank/DDBJ whole genome shotgun (WGS) entry which is preliminary data.</text>
</comment>
<proteinExistence type="inferred from homology"/>
<sequence length="256" mass="28252">MKIAFYSLVIALAAAPLLGRGQQVAGPPPPPTLPWEERFFKSPEAVLPILYQAAISHSAGLEKLELAKQVANEDIRLARKKILNSVALGSSYNYGTLPYFATNGSTERVQQLNAFALGARAQYNVGLNVMVPLEQLSSRRATIHKQELLLQQATAERAVGETEVRRQVILLYQELALARTNLQHYQNAVQTAGISKKLADSKFRSGEMPVDEQMAATELHNKALLAQEEARNKYQTALLLLEDLLGTPLHLLMNGR</sequence>
<dbReference type="InterPro" id="IPR051906">
    <property type="entry name" value="TolC-like"/>
</dbReference>
<evidence type="ECO:0000256" key="5">
    <source>
        <dbReference type="ARBA" id="ARBA00022692"/>
    </source>
</evidence>
<evidence type="ECO:0000256" key="8">
    <source>
        <dbReference type="SAM" id="SignalP"/>
    </source>
</evidence>
<keyword evidence="8" id="KW-0732">Signal</keyword>
<keyword evidence="4" id="KW-1134">Transmembrane beta strand</keyword>
<dbReference type="Gene3D" id="1.20.1600.10">
    <property type="entry name" value="Outer membrane efflux proteins (OEP)"/>
    <property type="match status" value="1"/>
</dbReference>
<evidence type="ECO:0000256" key="2">
    <source>
        <dbReference type="ARBA" id="ARBA00007613"/>
    </source>
</evidence>
<evidence type="ECO:0000256" key="6">
    <source>
        <dbReference type="ARBA" id="ARBA00023136"/>
    </source>
</evidence>
<dbReference type="GO" id="GO:0015288">
    <property type="term" value="F:porin activity"/>
    <property type="evidence" value="ECO:0007669"/>
    <property type="project" value="TreeGrafter"/>
</dbReference>
<dbReference type="SUPFAM" id="SSF56954">
    <property type="entry name" value="Outer membrane efflux proteins (OEP)"/>
    <property type="match status" value="1"/>
</dbReference>
<gene>
    <name evidence="9" type="ORF">HNQ93_001617</name>
</gene>
<dbReference type="PANTHER" id="PTHR30026:SF20">
    <property type="entry name" value="OUTER MEMBRANE PROTEIN TOLC"/>
    <property type="match status" value="1"/>
</dbReference>
<dbReference type="GO" id="GO:0015562">
    <property type="term" value="F:efflux transmembrane transporter activity"/>
    <property type="evidence" value="ECO:0007669"/>
    <property type="project" value="InterPro"/>
</dbReference>
<name>A0A7W9SZH2_9BACT</name>
<dbReference type="PANTHER" id="PTHR30026">
    <property type="entry name" value="OUTER MEMBRANE PROTEIN TOLC"/>
    <property type="match status" value="1"/>
</dbReference>
<evidence type="ECO:0000313" key="9">
    <source>
        <dbReference type="EMBL" id="MBB6058771.1"/>
    </source>
</evidence>
<dbReference type="Pfam" id="PF02321">
    <property type="entry name" value="OEP"/>
    <property type="match status" value="1"/>
</dbReference>
<feature type="chain" id="PRO_5031190613" evidence="8">
    <location>
        <begin position="26"/>
        <end position="256"/>
    </location>
</feature>
<evidence type="ECO:0000256" key="4">
    <source>
        <dbReference type="ARBA" id="ARBA00022452"/>
    </source>
</evidence>
<dbReference type="Proteomes" id="UP000532746">
    <property type="component" value="Unassembled WGS sequence"/>
</dbReference>
<dbReference type="InterPro" id="IPR003423">
    <property type="entry name" value="OMP_efflux"/>
</dbReference>
<dbReference type="EMBL" id="JACHGG010000002">
    <property type="protein sequence ID" value="MBB6058771.1"/>
    <property type="molecule type" value="Genomic_DNA"/>
</dbReference>
<dbReference type="GO" id="GO:0009279">
    <property type="term" value="C:cell outer membrane"/>
    <property type="evidence" value="ECO:0007669"/>
    <property type="project" value="UniProtKB-SubCell"/>
</dbReference>
<protein>
    <submittedName>
        <fullName evidence="9">Outer membrane protein TolC</fullName>
    </submittedName>
</protein>
<keyword evidence="6" id="KW-0472">Membrane</keyword>
<accession>A0A7W9SZH2</accession>
<feature type="signal peptide" evidence="8">
    <location>
        <begin position="1"/>
        <end position="25"/>
    </location>
</feature>
<evidence type="ECO:0000256" key="1">
    <source>
        <dbReference type="ARBA" id="ARBA00004442"/>
    </source>
</evidence>
<dbReference type="GO" id="GO:1990281">
    <property type="term" value="C:efflux pump complex"/>
    <property type="evidence" value="ECO:0007669"/>
    <property type="project" value="TreeGrafter"/>
</dbReference>
<keyword evidence="7" id="KW-0998">Cell outer membrane</keyword>
<dbReference type="RefSeq" id="WP_183403053.1">
    <property type="nucleotide sequence ID" value="NZ_JACHGG010000002.1"/>
</dbReference>
<reference evidence="9 10" key="1">
    <citation type="submission" date="2020-08" db="EMBL/GenBank/DDBJ databases">
        <title>Genomic Encyclopedia of Type Strains, Phase IV (KMG-IV): sequencing the most valuable type-strain genomes for metagenomic binning, comparative biology and taxonomic classification.</title>
        <authorList>
            <person name="Goeker M."/>
        </authorList>
    </citation>
    <scope>NUCLEOTIDE SEQUENCE [LARGE SCALE GENOMIC DNA]</scope>
    <source>
        <strain evidence="9 10">DSM 26718</strain>
    </source>
</reference>
<keyword evidence="10" id="KW-1185">Reference proteome</keyword>
<evidence type="ECO:0000256" key="7">
    <source>
        <dbReference type="ARBA" id="ARBA00023237"/>
    </source>
</evidence>
<evidence type="ECO:0000256" key="3">
    <source>
        <dbReference type="ARBA" id="ARBA00022448"/>
    </source>
</evidence>
<evidence type="ECO:0000313" key="10">
    <source>
        <dbReference type="Proteomes" id="UP000532746"/>
    </source>
</evidence>